<sequence length="47" mass="5239">MAERNKVLLISYDVIGPNMAGPGVRYFELARVLREYCLLTLAIPNAS</sequence>
<name>A0A6V8NUI3_9ACTN</name>
<evidence type="ECO:0000313" key="1">
    <source>
        <dbReference type="EMBL" id="GFP23938.1"/>
    </source>
</evidence>
<feature type="non-terminal residue" evidence="1">
    <location>
        <position position="47"/>
    </location>
</feature>
<evidence type="ECO:0008006" key="3">
    <source>
        <dbReference type="Google" id="ProtNLM"/>
    </source>
</evidence>
<gene>
    <name evidence="1" type="ORF">HKBW3S09_01404</name>
</gene>
<dbReference type="AlphaFoldDB" id="A0A6V8NUI3"/>
<dbReference type="EMBL" id="BLRW01000260">
    <property type="protein sequence ID" value="GFP23938.1"/>
    <property type="molecule type" value="Genomic_DNA"/>
</dbReference>
<comment type="caution">
    <text evidence="1">The sequence shown here is derived from an EMBL/GenBank/DDBJ whole genome shotgun (WGS) entry which is preliminary data.</text>
</comment>
<proteinExistence type="predicted"/>
<evidence type="ECO:0000313" key="2">
    <source>
        <dbReference type="Proteomes" id="UP000585609"/>
    </source>
</evidence>
<organism evidence="1 2">
    <name type="scientific">Candidatus Hakubella thermalkaliphila</name>
    <dbReference type="NCBI Taxonomy" id="2754717"/>
    <lineage>
        <taxon>Bacteria</taxon>
        <taxon>Bacillati</taxon>
        <taxon>Actinomycetota</taxon>
        <taxon>Actinomycetota incertae sedis</taxon>
        <taxon>Candidatus Hakubellales</taxon>
        <taxon>Candidatus Hakubellaceae</taxon>
        <taxon>Candidatus Hakubella</taxon>
    </lineage>
</organism>
<reference evidence="1 2" key="1">
    <citation type="journal article" date="2020" name="Front. Microbiol.">
        <title>Single-cell genomics of novel Actinobacteria with the Wood-Ljungdahl pathway discovered in a serpentinizing system.</title>
        <authorList>
            <person name="Merino N."/>
            <person name="Kawai M."/>
            <person name="Boyd E.S."/>
            <person name="Colman D.R."/>
            <person name="McGlynn S.E."/>
            <person name="Nealson K.H."/>
            <person name="Kurokawa K."/>
            <person name="Hongoh Y."/>
        </authorList>
    </citation>
    <scope>NUCLEOTIDE SEQUENCE [LARGE SCALE GENOMIC DNA]</scope>
    <source>
        <strain evidence="1 2">S09_30</strain>
    </source>
</reference>
<dbReference type="Proteomes" id="UP000585609">
    <property type="component" value="Unassembled WGS sequence"/>
</dbReference>
<accession>A0A6V8NUI3</accession>
<protein>
    <recommendedName>
        <fullName evidence="3">Glycosyltransferase subfamily 4-like N-terminal domain-containing protein</fullName>
    </recommendedName>
</protein>